<organism evidence="2 3">
    <name type="scientific">Candidatus Uhrbacteria bacterium GW2011_GWE2_46_68</name>
    <dbReference type="NCBI Taxonomy" id="1618994"/>
    <lineage>
        <taxon>Bacteria</taxon>
        <taxon>Candidatus Uhriibacteriota</taxon>
    </lineage>
</organism>
<keyword evidence="1" id="KW-0812">Transmembrane</keyword>
<feature type="transmembrane region" description="Helical" evidence="1">
    <location>
        <begin position="12"/>
        <end position="31"/>
    </location>
</feature>
<reference evidence="2 3" key="1">
    <citation type="journal article" date="2015" name="Nature">
        <title>rRNA introns, odd ribosomes, and small enigmatic genomes across a large radiation of phyla.</title>
        <authorList>
            <person name="Brown C.T."/>
            <person name="Hug L.A."/>
            <person name="Thomas B.C."/>
            <person name="Sharon I."/>
            <person name="Castelle C.J."/>
            <person name="Singh A."/>
            <person name="Wilkins M.J."/>
            <person name="Williams K.H."/>
            <person name="Banfield J.F."/>
        </authorList>
    </citation>
    <scope>NUCLEOTIDE SEQUENCE [LARGE SCALE GENOMIC DNA]</scope>
</reference>
<dbReference type="EMBL" id="LCMS01000004">
    <property type="protein sequence ID" value="KKU41402.1"/>
    <property type="molecule type" value="Genomic_DNA"/>
</dbReference>
<dbReference type="STRING" id="1618994.UX57_C0004G0106"/>
<sequence length="107" mass="11774">MKKLSFPLTGFLQALGVVGYIALVGSFIHLLESTNVSQTPPAFIGIMLMLLLLVFSAGITGTLVFGYPVYLALQKQWKEAVLVTAYTFASLFLMGFLLVISMFLFWS</sequence>
<evidence type="ECO:0000313" key="3">
    <source>
        <dbReference type="Proteomes" id="UP000034795"/>
    </source>
</evidence>
<accession>A0A0G1Q9A2</accession>
<proteinExistence type="predicted"/>
<name>A0A0G1Q9A2_9BACT</name>
<dbReference type="AlphaFoldDB" id="A0A0G1Q9A2"/>
<comment type="caution">
    <text evidence="2">The sequence shown here is derived from an EMBL/GenBank/DDBJ whole genome shotgun (WGS) entry which is preliminary data.</text>
</comment>
<gene>
    <name evidence="2" type="ORF">UX57_C0004G0106</name>
</gene>
<feature type="transmembrane region" description="Helical" evidence="1">
    <location>
        <begin position="43"/>
        <end position="73"/>
    </location>
</feature>
<evidence type="ECO:0000256" key="1">
    <source>
        <dbReference type="SAM" id="Phobius"/>
    </source>
</evidence>
<protein>
    <submittedName>
        <fullName evidence="2">Uncharacterized protein</fullName>
    </submittedName>
</protein>
<evidence type="ECO:0000313" key="2">
    <source>
        <dbReference type="EMBL" id="KKU41402.1"/>
    </source>
</evidence>
<feature type="transmembrane region" description="Helical" evidence="1">
    <location>
        <begin position="80"/>
        <end position="106"/>
    </location>
</feature>
<keyword evidence="1" id="KW-1133">Transmembrane helix</keyword>
<keyword evidence="1" id="KW-0472">Membrane</keyword>
<dbReference type="Proteomes" id="UP000034795">
    <property type="component" value="Unassembled WGS sequence"/>
</dbReference>